<feature type="compositionally biased region" description="Low complexity" evidence="2">
    <location>
        <begin position="69"/>
        <end position="88"/>
    </location>
</feature>
<feature type="compositionally biased region" description="Polar residues" evidence="2">
    <location>
        <begin position="603"/>
        <end position="620"/>
    </location>
</feature>
<dbReference type="EMBL" id="JAESVG020000002">
    <property type="protein sequence ID" value="KAG8630709.1"/>
    <property type="molecule type" value="Genomic_DNA"/>
</dbReference>
<feature type="compositionally biased region" description="Low complexity" evidence="2">
    <location>
        <begin position="573"/>
        <end position="587"/>
    </location>
</feature>
<feature type="region of interest" description="Disordered" evidence="2">
    <location>
        <begin position="1"/>
        <end position="131"/>
    </location>
</feature>
<evidence type="ECO:0000313" key="4">
    <source>
        <dbReference type="EMBL" id="KAG8630709.1"/>
    </source>
</evidence>
<dbReference type="OrthoDB" id="5598057at2759"/>
<feature type="compositionally biased region" description="Polar residues" evidence="2">
    <location>
        <begin position="796"/>
        <end position="828"/>
    </location>
</feature>
<dbReference type="InterPro" id="IPR046868">
    <property type="entry name" value="BAR_4"/>
</dbReference>
<comment type="caution">
    <text evidence="4">The sequence shown here is derived from an EMBL/GenBank/DDBJ whole genome shotgun (WGS) entry which is preliminary data.</text>
</comment>
<dbReference type="Pfam" id="PF20399">
    <property type="entry name" value="PH_20"/>
    <property type="match status" value="1"/>
</dbReference>
<evidence type="ECO:0000256" key="1">
    <source>
        <dbReference type="ARBA" id="ARBA00022553"/>
    </source>
</evidence>
<accession>A0A8K0L6N6</accession>
<evidence type="ECO:0000256" key="2">
    <source>
        <dbReference type="SAM" id="MobiDB-lite"/>
    </source>
</evidence>
<dbReference type="PANTHER" id="PTHR31941:SF16">
    <property type="entry name" value="PHOSPHATIDYLINOSITOL 4,5-BISPHOSPHATE-BINDING PROTEIN SLM1-RELATED"/>
    <property type="match status" value="1"/>
</dbReference>
<feature type="region of interest" description="Disordered" evidence="2">
    <location>
        <begin position="782"/>
        <end position="839"/>
    </location>
</feature>
<dbReference type="Pfam" id="PF20400">
    <property type="entry name" value="BAR_4"/>
    <property type="match status" value="1"/>
</dbReference>
<dbReference type="InterPro" id="IPR043453">
    <property type="entry name" value="Slm1_PH"/>
</dbReference>
<gene>
    <name evidence="4" type="ORF">KVT40_002328</name>
</gene>
<feature type="compositionally biased region" description="Polar residues" evidence="2">
    <location>
        <begin position="673"/>
        <end position="682"/>
    </location>
</feature>
<dbReference type="SUPFAM" id="SSF50729">
    <property type="entry name" value="PH domain-like"/>
    <property type="match status" value="1"/>
</dbReference>
<name>A0A8K0L6N6_9PEZI</name>
<feature type="region of interest" description="Disordered" evidence="2">
    <location>
        <begin position="566"/>
        <end position="764"/>
    </location>
</feature>
<keyword evidence="1" id="KW-0597">Phosphoprotein</keyword>
<feature type="compositionally biased region" description="Polar residues" evidence="2">
    <location>
        <begin position="50"/>
        <end position="68"/>
    </location>
</feature>
<dbReference type="InterPro" id="IPR027267">
    <property type="entry name" value="AH/BAR_dom_sf"/>
</dbReference>
<dbReference type="InterPro" id="IPR001849">
    <property type="entry name" value="PH_domain"/>
</dbReference>
<feature type="domain" description="PH" evidence="3">
    <location>
        <begin position="413"/>
        <end position="518"/>
    </location>
</feature>
<feature type="compositionally biased region" description="Basic residues" evidence="2">
    <location>
        <begin position="94"/>
        <end position="116"/>
    </location>
</feature>
<feature type="compositionally biased region" description="Polar residues" evidence="2">
    <location>
        <begin position="705"/>
        <end position="714"/>
    </location>
</feature>
<evidence type="ECO:0000313" key="5">
    <source>
        <dbReference type="Proteomes" id="UP000809789"/>
    </source>
</evidence>
<organism evidence="4 5">
    <name type="scientific">Elsinoe batatas</name>
    <dbReference type="NCBI Taxonomy" id="2601811"/>
    <lineage>
        <taxon>Eukaryota</taxon>
        <taxon>Fungi</taxon>
        <taxon>Dikarya</taxon>
        <taxon>Ascomycota</taxon>
        <taxon>Pezizomycotina</taxon>
        <taxon>Dothideomycetes</taxon>
        <taxon>Dothideomycetidae</taxon>
        <taxon>Myriangiales</taxon>
        <taxon>Elsinoaceae</taxon>
        <taxon>Elsinoe</taxon>
    </lineage>
</organism>
<dbReference type="Proteomes" id="UP000809789">
    <property type="component" value="Unassembled WGS sequence"/>
</dbReference>
<reference evidence="4" key="1">
    <citation type="submission" date="2021-07" db="EMBL/GenBank/DDBJ databases">
        <title>Elsinoe batatas strain:CRI-CJ2 Genome sequencing and assembly.</title>
        <authorList>
            <person name="Huang L."/>
        </authorList>
    </citation>
    <scope>NUCLEOTIDE SEQUENCE</scope>
    <source>
        <strain evidence="4">CRI-CJ2</strain>
    </source>
</reference>
<proteinExistence type="predicted"/>
<dbReference type="CDD" id="cd13311">
    <property type="entry name" value="PH_Slm1"/>
    <property type="match status" value="1"/>
</dbReference>
<keyword evidence="5" id="KW-1185">Reference proteome</keyword>
<protein>
    <recommendedName>
        <fullName evidence="3">PH domain-containing protein</fullName>
    </recommendedName>
</protein>
<dbReference type="SMART" id="SM00233">
    <property type="entry name" value="PH"/>
    <property type="match status" value="1"/>
</dbReference>
<dbReference type="InterPro" id="IPR011993">
    <property type="entry name" value="PH-like_dom_sf"/>
</dbReference>
<dbReference type="InterPro" id="IPR046869">
    <property type="entry name" value="SLM1/RGC1-like_PH"/>
</dbReference>
<sequence length="864" mass="94980">MSSSSRSPNAPIHNSSSYPTPDQTQINRGYGAQMTPTTSTDAQDYGADTRPTTAQSYESNKLNSSNAMDDSGGLSRSASRASTTAGDGVARSNTLKKRNSLSRRSSLKRSGSRKSLRAGSIKGLVVGEEEQDKDYNSAFHTPIPTHGAPTDVLANRFQAWRSFLKGLITYFREIQTSYEARSKAIMKVSNTLSNTQAPSVFMSDGGLNDASRILSDYHKHALSEANKAKDIEQDVIQALNGLRADLGAKIKEIKSLHGDFKNSVEKEKEGTRKAIAALDEALQHYDHHDGQDKGRNDPFIVRLNVDRFVERQIDEENYLHRAYLNLESSGRELESIVVGEIQKAYNAYAGILKREADDAYNTVDLLRTGPVAMQKDFEWNHFVNSDPHLVNPEMPLRKVQDIEYPGKYHPAAAEIRAGMLERKSKYLKSYTAGWYVLSPTHLHEFKSADNIYSQPPVMSLYLAEQKLGSHSQLGSSSHKFMLKGKQAGSMHRGHSWVFRAESHETMLAWFEAIKNLTERTGADKAEYVRKHSRSVSGNSARAMSISSDGMMDDDEADQVPYAASINSTQLNDPPQQQRPQRPQPGGRFPSDLALPRREVALSDYSSDPEQDTVQSPNIGSHLQERRPKTPQQDPTSYDGYDANPYTLRGVATHESSPAQQRERVASDAPVPVPTQSHQNNFASAYDGQREQYPEPAVSQPCESHPATSVPTQTFVLPLRSEAPAHQVQPTEPEPVVPQPTTQGLEPPHRLSTEDRHNSTYGDWMAPTAAGVAGVGVGAAAAQNHLSPGESREPISRFSTSTQPSVLTSDTDLTDNSAPFGTGVSNGTIEQKPKQPITRQNTDYSVSALHVPGEFPKSTDKGAKA</sequence>
<dbReference type="PANTHER" id="PTHR31941">
    <property type="entry name" value="CYTOSKELETAL SIGNALING PROTEIN SLM1"/>
    <property type="match status" value="1"/>
</dbReference>
<feature type="compositionally biased region" description="Polar residues" evidence="2">
    <location>
        <begin position="1"/>
        <end position="27"/>
    </location>
</feature>
<evidence type="ECO:0000259" key="3">
    <source>
        <dbReference type="PROSITE" id="PS50003"/>
    </source>
</evidence>
<dbReference type="PROSITE" id="PS50003">
    <property type="entry name" value="PH_DOMAIN"/>
    <property type="match status" value="1"/>
</dbReference>
<feature type="region of interest" description="Disordered" evidence="2">
    <location>
        <begin position="528"/>
        <end position="554"/>
    </location>
</feature>
<dbReference type="Gene3D" id="1.20.1270.60">
    <property type="entry name" value="Arfaptin homology (AH) domain/BAR domain"/>
    <property type="match status" value="1"/>
</dbReference>
<dbReference type="Gene3D" id="2.30.29.30">
    <property type="entry name" value="Pleckstrin-homology domain (PH domain)/Phosphotyrosine-binding domain (PTB)"/>
    <property type="match status" value="1"/>
</dbReference>
<feature type="compositionally biased region" description="Basic and acidic residues" evidence="2">
    <location>
        <begin position="746"/>
        <end position="757"/>
    </location>
</feature>
<dbReference type="AlphaFoldDB" id="A0A8K0L6N6"/>